<dbReference type="PANTHER" id="PTHR30137">
    <property type="entry name" value="LUCIFERASE-LIKE MONOOXYGENASE"/>
    <property type="match status" value="1"/>
</dbReference>
<dbReference type="Pfam" id="PF00296">
    <property type="entry name" value="Bac_luciferase"/>
    <property type="match status" value="1"/>
</dbReference>
<dbReference type="InterPro" id="IPR036661">
    <property type="entry name" value="Luciferase-like_sf"/>
</dbReference>
<keyword evidence="2" id="KW-0560">Oxidoreductase</keyword>
<dbReference type="RefSeq" id="WP_129530735.1">
    <property type="nucleotide sequence ID" value="NZ_UFQB01000040.1"/>
</dbReference>
<evidence type="ECO:0000259" key="1">
    <source>
        <dbReference type="Pfam" id="PF00296"/>
    </source>
</evidence>
<dbReference type="OrthoDB" id="7055978at2"/>
<name>A0A446CY47_9BURK</name>
<gene>
    <name evidence="2" type="primary">limB_2</name>
    <name evidence="2" type="ORF">AGI3411_05736</name>
</gene>
<dbReference type="PANTHER" id="PTHR30137:SF6">
    <property type="entry name" value="LUCIFERASE-LIKE MONOOXYGENASE"/>
    <property type="match status" value="1"/>
</dbReference>
<dbReference type="GO" id="GO:0052601">
    <property type="term" value="F:limonene 1,2-monooxygenase [NAD(P)H) activity"/>
    <property type="evidence" value="ECO:0007669"/>
    <property type="project" value="UniProtKB-EC"/>
</dbReference>
<proteinExistence type="predicted"/>
<dbReference type="InterPro" id="IPR050766">
    <property type="entry name" value="Bact_Lucif_Oxidored"/>
</dbReference>
<protein>
    <submittedName>
        <fullName evidence="2">Limonene 1,2-monooxygenase</fullName>
        <ecNumber evidence="2">1.14.13.107</ecNumber>
    </submittedName>
</protein>
<evidence type="ECO:0000313" key="3">
    <source>
        <dbReference type="Proteomes" id="UP000289184"/>
    </source>
</evidence>
<accession>A0A446CY47</accession>
<keyword evidence="2" id="KW-0503">Monooxygenase</keyword>
<dbReference type="EC" id="1.14.13.107" evidence="2"/>
<reference evidence="2 3" key="1">
    <citation type="submission" date="2018-07" db="EMBL/GenBank/DDBJ databases">
        <authorList>
            <person name="Peeters C."/>
        </authorList>
    </citation>
    <scope>NUCLEOTIDE SEQUENCE [LARGE SCALE GENOMIC DNA]</scope>
    <source>
        <strain evidence="2 3">LMG 3411</strain>
    </source>
</reference>
<dbReference type="GO" id="GO:0005829">
    <property type="term" value="C:cytosol"/>
    <property type="evidence" value="ECO:0007669"/>
    <property type="project" value="TreeGrafter"/>
</dbReference>
<organism evidence="2 3">
    <name type="scientific">Achromobacter agilis</name>
    <dbReference type="NCBI Taxonomy" id="1353888"/>
    <lineage>
        <taxon>Bacteria</taxon>
        <taxon>Pseudomonadati</taxon>
        <taxon>Pseudomonadota</taxon>
        <taxon>Betaproteobacteria</taxon>
        <taxon>Burkholderiales</taxon>
        <taxon>Alcaligenaceae</taxon>
        <taxon>Achromobacter</taxon>
    </lineage>
</organism>
<dbReference type="EMBL" id="UFQB01000040">
    <property type="protein sequence ID" value="SSW72773.1"/>
    <property type="molecule type" value="Genomic_DNA"/>
</dbReference>
<dbReference type="InterPro" id="IPR011251">
    <property type="entry name" value="Luciferase-like_dom"/>
</dbReference>
<feature type="domain" description="Luciferase-like" evidence="1">
    <location>
        <begin position="16"/>
        <end position="297"/>
    </location>
</feature>
<dbReference type="SUPFAM" id="SSF51679">
    <property type="entry name" value="Bacterial luciferase-like"/>
    <property type="match status" value="1"/>
</dbReference>
<keyword evidence="3" id="KW-1185">Reference proteome</keyword>
<dbReference type="Proteomes" id="UP000289184">
    <property type="component" value="Unassembled WGS sequence"/>
</dbReference>
<dbReference type="AlphaFoldDB" id="A0A446CY47"/>
<dbReference type="Gene3D" id="3.20.20.30">
    <property type="entry name" value="Luciferase-like domain"/>
    <property type="match status" value="1"/>
</dbReference>
<sequence>MKMSIFSVQDHYPSQPRTLGQLYSQVLEQARRAEQLGYDTFWVAEHHFHEYGAVPNPAVFLAALSQQTSRLRLGTAISILTFHNPLTVAENYALVDQLSQGRLALGVGSGYLKHEFDGYGLDPAAKRERFDENLMLVERLLRGECVTHEGKFNTIREVRLNVRPVQDPVPLYVAILRREAAYHVGRQGRRMLFVPYAAVDDFEEIGQMMQDYRRGLAEAGIEDAAGMAAVALHTHVAPTDEDARVRAARAFDLYVETRLYARKQVYDDIIASGLSLFGSPATVAGKLARLAEMGLDHVMSLHNFGLMPQDLVLDSMQRLMEQAMPLSGLVRKDVPAV</sequence>
<evidence type="ECO:0000313" key="2">
    <source>
        <dbReference type="EMBL" id="SSW72773.1"/>
    </source>
</evidence>